<reference evidence="9 10" key="1">
    <citation type="submission" date="2020-10" db="EMBL/GenBank/DDBJ databases">
        <title>The genome sequence of Chitinilyticum litopenaei 4Y14.</title>
        <authorList>
            <person name="Liu Y."/>
        </authorList>
    </citation>
    <scope>NUCLEOTIDE SEQUENCE [LARGE SCALE GENOMIC DNA]</scope>
    <source>
        <strain evidence="9 10">4Y14</strain>
    </source>
</reference>
<dbReference type="InterPro" id="IPR003661">
    <property type="entry name" value="HisK_dim/P_dom"/>
</dbReference>
<evidence type="ECO:0000256" key="2">
    <source>
        <dbReference type="ARBA" id="ARBA00012438"/>
    </source>
</evidence>
<keyword evidence="5" id="KW-1133">Transmembrane helix</keyword>
<dbReference type="Gene3D" id="3.30.450.20">
    <property type="entry name" value="PAS domain"/>
    <property type="match status" value="2"/>
</dbReference>
<dbReference type="PANTHER" id="PTHR43065:SF47">
    <property type="match status" value="1"/>
</dbReference>
<dbReference type="PROSITE" id="PS50112">
    <property type="entry name" value="PAS"/>
    <property type="match status" value="2"/>
</dbReference>
<feature type="domain" description="PAS" evidence="7">
    <location>
        <begin position="424"/>
        <end position="470"/>
    </location>
</feature>
<keyword evidence="10" id="KW-1185">Reference proteome</keyword>
<feature type="transmembrane region" description="Helical" evidence="5">
    <location>
        <begin position="14"/>
        <end position="31"/>
    </location>
</feature>
<dbReference type="PRINTS" id="PR00344">
    <property type="entry name" value="BCTRLSENSOR"/>
</dbReference>
<dbReference type="SMART" id="SM00086">
    <property type="entry name" value="PAC"/>
    <property type="match status" value="2"/>
</dbReference>
<dbReference type="InterPro" id="IPR013655">
    <property type="entry name" value="PAS_fold_3"/>
</dbReference>
<comment type="catalytic activity">
    <reaction evidence="1">
        <text>ATP + protein L-histidine = ADP + protein N-phospho-L-histidine.</text>
        <dbReference type="EC" id="2.7.13.3"/>
    </reaction>
</comment>
<feature type="domain" description="PAC" evidence="8">
    <location>
        <begin position="500"/>
        <end position="551"/>
    </location>
</feature>
<dbReference type="CDD" id="cd00082">
    <property type="entry name" value="HisKA"/>
    <property type="match status" value="1"/>
</dbReference>
<feature type="transmembrane region" description="Helical" evidence="5">
    <location>
        <begin position="247"/>
        <end position="270"/>
    </location>
</feature>
<dbReference type="Pfam" id="PF08447">
    <property type="entry name" value="PAS_3"/>
    <property type="match status" value="1"/>
</dbReference>
<dbReference type="RefSeq" id="WP_194116194.1">
    <property type="nucleotide sequence ID" value="NZ_JADFUA010000005.1"/>
</dbReference>
<dbReference type="InterPro" id="IPR035965">
    <property type="entry name" value="PAS-like_dom_sf"/>
</dbReference>
<dbReference type="SMART" id="SM00091">
    <property type="entry name" value="PAS"/>
    <property type="match status" value="2"/>
</dbReference>
<name>A0A8J7KAZ7_9NEIS</name>
<protein>
    <recommendedName>
        <fullName evidence="2">histidine kinase</fullName>
        <ecNumber evidence="2">2.7.13.3</ecNumber>
    </recommendedName>
</protein>
<evidence type="ECO:0000313" key="10">
    <source>
        <dbReference type="Proteomes" id="UP000604481"/>
    </source>
</evidence>
<dbReference type="InterPro" id="IPR000700">
    <property type="entry name" value="PAS-assoc_C"/>
</dbReference>
<keyword evidence="3" id="KW-0597">Phosphoprotein</keyword>
<feature type="domain" description="Histidine kinase" evidence="6">
    <location>
        <begin position="596"/>
        <end position="828"/>
    </location>
</feature>
<dbReference type="Pfam" id="PF02518">
    <property type="entry name" value="HATPase_c"/>
    <property type="match status" value="1"/>
</dbReference>
<dbReference type="SMART" id="SM00388">
    <property type="entry name" value="HisKA"/>
    <property type="match status" value="1"/>
</dbReference>
<dbReference type="Gene3D" id="1.10.287.130">
    <property type="match status" value="1"/>
</dbReference>
<dbReference type="InterPro" id="IPR005467">
    <property type="entry name" value="His_kinase_dom"/>
</dbReference>
<comment type="caution">
    <text evidence="9">The sequence shown here is derived from an EMBL/GenBank/DDBJ whole genome shotgun (WGS) entry which is preliminary data.</text>
</comment>
<keyword evidence="5" id="KW-0812">Transmembrane</keyword>
<dbReference type="CDD" id="cd00075">
    <property type="entry name" value="HATPase"/>
    <property type="match status" value="1"/>
</dbReference>
<feature type="coiled-coil region" evidence="4">
    <location>
        <begin position="276"/>
        <end position="303"/>
    </location>
</feature>
<sequence>MEKLYLLLDRFPQAALRTGVALVTLFAIALCSRLGSHIDNIANENRLNSLKGEARQYGDAFRLWLHGMEQRSLTLQQLCRSDTETQNCITARYSVQLLAPYARVSISKGVISADPGTYPQGVLAGTEALPEQLQAALRSVATGTSPQWLLDDRDPQGIYHAIALSPERLLLSRIERKQLNTLLAPGLSGALRPVLALTVTGVGSPRYLAGDPDSTLLLPLQEWHSNGKWQLGWTTPLQLQPGPLHELANLITGVGILISILTGAIGWIALNGLYASRRHARDLESLTEELADSERNYRMLVEQIPGIVFRSKPGENGHQLLLASPSISLMTGYAEREFLPSGSRQYMELVHPQDQAKLAEQVRAHSQSEGTYEIEYRLRSGRGQWLWVLECAQSREHPSGAILIDGIVFDITARKQAQYTLQQSDTMLHAIIDQPAHIAIQGYTSDGHVVFWNRASELLYGWSSAEAVGKRVDQLLFNSRELLSFLTQLSDVARTHQAAEPFEAPLQTKSGQRRWALCTIFLVDDYLGEQVFVCMDVDIHARKEAEQELQAMQQRLQSEVHQSQRELQTANSELEQALKSLVHAETLATLGSLVAGLAHELNTPLGNTLTVATTLRDSARDIGQHNENGTLKKSSVLEFLALSDEAAELIERNARRASELIAHFKTVATDTSSERRREFDLGQTIREVLTTLTPQLKHQPHRITVAADDGLLLDSYPGALEQILTNLIINSIKHAFAEGLAGQITISACRSADELIQLQYRDDGCGIPPEQQEDVFTPFFTTKLAEGGSGLGLYIVKNLTETVLGGSLRLESTPGQGTAFTLDLPRVAPAETRKENNNG</sequence>
<dbReference type="GO" id="GO:0000155">
    <property type="term" value="F:phosphorelay sensor kinase activity"/>
    <property type="evidence" value="ECO:0007669"/>
    <property type="project" value="InterPro"/>
</dbReference>
<gene>
    <name evidence="9" type="ORF">INR99_09885</name>
</gene>
<evidence type="ECO:0000256" key="4">
    <source>
        <dbReference type="SAM" id="Coils"/>
    </source>
</evidence>
<dbReference type="SUPFAM" id="SSF55874">
    <property type="entry name" value="ATPase domain of HSP90 chaperone/DNA topoisomerase II/histidine kinase"/>
    <property type="match status" value="1"/>
</dbReference>
<accession>A0A8J7KAZ7</accession>
<dbReference type="SMART" id="SM00387">
    <property type="entry name" value="HATPase_c"/>
    <property type="match status" value="1"/>
</dbReference>
<dbReference type="InterPro" id="IPR000014">
    <property type="entry name" value="PAS"/>
</dbReference>
<dbReference type="Pfam" id="PF13426">
    <property type="entry name" value="PAS_9"/>
    <property type="match status" value="1"/>
</dbReference>
<evidence type="ECO:0000256" key="1">
    <source>
        <dbReference type="ARBA" id="ARBA00000085"/>
    </source>
</evidence>
<organism evidence="9 10">
    <name type="scientific">Chitinilyticum piscinae</name>
    <dbReference type="NCBI Taxonomy" id="2866724"/>
    <lineage>
        <taxon>Bacteria</taxon>
        <taxon>Pseudomonadati</taxon>
        <taxon>Pseudomonadota</taxon>
        <taxon>Betaproteobacteria</taxon>
        <taxon>Neisseriales</taxon>
        <taxon>Chitinibacteraceae</taxon>
        <taxon>Chitinilyticum</taxon>
    </lineage>
</organism>
<keyword evidence="5" id="KW-0472">Membrane</keyword>
<dbReference type="EMBL" id="JADFUA010000005">
    <property type="protein sequence ID" value="MBE9609664.1"/>
    <property type="molecule type" value="Genomic_DNA"/>
</dbReference>
<evidence type="ECO:0000256" key="5">
    <source>
        <dbReference type="SAM" id="Phobius"/>
    </source>
</evidence>
<evidence type="ECO:0000256" key="3">
    <source>
        <dbReference type="ARBA" id="ARBA00022553"/>
    </source>
</evidence>
<keyword evidence="9" id="KW-0808">Transferase</keyword>
<feature type="coiled-coil region" evidence="4">
    <location>
        <begin position="535"/>
        <end position="587"/>
    </location>
</feature>
<dbReference type="Gene3D" id="3.30.565.10">
    <property type="entry name" value="Histidine kinase-like ATPase, C-terminal domain"/>
    <property type="match status" value="1"/>
</dbReference>
<dbReference type="InterPro" id="IPR036890">
    <property type="entry name" value="HATPase_C_sf"/>
</dbReference>
<dbReference type="CDD" id="cd00130">
    <property type="entry name" value="PAS"/>
    <property type="match status" value="2"/>
</dbReference>
<dbReference type="SUPFAM" id="SSF55785">
    <property type="entry name" value="PYP-like sensor domain (PAS domain)"/>
    <property type="match status" value="2"/>
</dbReference>
<dbReference type="PANTHER" id="PTHR43065">
    <property type="entry name" value="SENSOR HISTIDINE KINASE"/>
    <property type="match status" value="1"/>
</dbReference>
<feature type="domain" description="PAS" evidence="7">
    <location>
        <begin position="293"/>
        <end position="369"/>
    </location>
</feature>
<dbReference type="InterPro" id="IPR003594">
    <property type="entry name" value="HATPase_dom"/>
</dbReference>
<evidence type="ECO:0000259" key="6">
    <source>
        <dbReference type="PROSITE" id="PS50109"/>
    </source>
</evidence>
<dbReference type="Proteomes" id="UP000604481">
    <property type="component" value="Unassembled WGS sequence"/>
</dbReference>
<dbReference type="AlphaFoldDB" id="A0A8J7KAZ7"/>
<evidence type="ECO:0000259" key="7">
    <source>
        <dbReference type="PROSITE" id="PS50112"/>
    </source>
</evidence>
<keyword evidence="4" id="KW-0175">Coiled coil</keyword>
<dbReference type="SUPFAM" id="SSF47384">
    <property type="entry name" value="Homodimeric domain of signal transducing histidine kinase"/>
    <property type="match status" value="1"/>
</dbReference>
<dbReference type="InterPro" id="IPR036097">
    <property type="entry name" value="HisK_dim/P_sf"/>
</dbReference>
<proteinExistence type="predicted"/>
<dbReference type="EC" id="2.7.13.3" evidence="2"/>
<keyword evidence="9" id="KW-0418">Kinase</keyword>
<feature type="domain" description="PAC" evidence="8">
    <location>
        <begin position="372"/>
        <end position="423"/>
    </location>
</feature>
<evidence type="ECO:0000313" key="9">
    <source>
        <dbReference type="EMBL" id="MBE9609664.1"/>
    </source>
</evidence>
<dbReference type="PROSITE" id="PS50109">
    <property type="entry name" value="HIS_KIN"/>
    <property type="match status" value="1"/>
</dbReference>
<evidence type="ECO:0000259" key="8">
    <source>
        <dbReference type="PROSITE" id="PS50113"/>
    </source>
</evidence>
<dbReference type="NCBIfam" id="TIGR00229">
    <property type="entry name" value="sensory_box"/>
    <property type="match status" value="2"/>
</dbReference>
<dbReference type="PROSITE" id="PS50113">
    <property type="entry name" value="PAC"/>
    <property type="match status" value="2"/>
</dbReference>
<dbReference type="InterPro" id="IPR001610">
    <property type="entry name" value="PAC"/>
</dbReference>
<dbReference type="InterPro" id="IPR004358">
    <property type="entry name" value="Sig_transdc_His_kin-like_C"/>
</dbReference>